<organism evidence="2 3">
    <name type="scientific">Mesorhizobium ventifaucium</name>
    <dbReference type="NCBI Taxonomy" id="666020"/>
    <lineage>
        <taxon>Bacteria</taxon>
        <taxon>Pseudomonadati</taxon>
        <taxon>Pseudomonadota</taxon>
        <taxon>Alphaproteobacteria</taxon>
        <taxon>Hyphomicrobiales</taxon>
        <taxon>Phyllobacteriaceae</taxon>
        <taxon>Mesorhizobium</taxon>
    </lineage>
</organism>
<keyword evidence="3" id="KW-1185">Reference proteome</keyword>
<reference evidence="2" key="1">
    <citation type="submission" date="2022-03" db="EMBL/GenBank/DDBJ databases">
        <authorList>
            <person name="Brunel B."/>
        </authorList>
    </citation>
    <scope>NUCLEOTIDE SEQUENCE</scope>
    <source>
        <strain evidence="2">STM4922sample</strain>
    </source>
</reference>
<proteinExistence type="predicted"/>
<gene>
    <name evidence="2" type="ORF">MES4922_300148</name>
</gene>
<evidence type="ECO:0000313" key="3">
    <source>
        <dbReference type="Proteomes" id="UP001152604"/>
    </source>
</evidence>
<comment type="caution">
    <text evidence="2">The sequence shown here is derived from an EMBL/GenBank/DDBJ whole genome shotgun (WGS) entry which is preliminary data.</text>
</comment>
<feature type="region of interest" description="Disordered" evidence="1">
    <location>
        <begin position="33"/>
        <end position="61"/>
    </location>
</feature>
<evidence type="ECO:0000256" key="1">
    <source>
        <dbReference type="SAM" id="MobiDB-lite"/>
    </source>
</evidence>
<accession>A0ABN8K1M5</accession>
<name>A0ABN8K1M5_9HYPH</name>
<dbReference type="Proteomes" id="UP001152604">
    <property type="component" value="Unassembled WGS sequence"/>
</dbReference>
<feature type="compositionally biased region" description="Low complexity" evidence="1">
    <location>
        <begin position="38"/>
        <end position="48"/>
    </location>
</feature>
<dbReference type="EMBL" id="CAKXZS010000024">
    <property type="protein sequence ID" value="CAH2402972.1"/>
    <property type="molecule type" value="Genomic_DNA"/>
</dbReference>
<evidence type="ECO:0000313" key="2">
    <source>
        <dbReference type="EMBL" id="CAH2402972.1"/>
    </source>
</evidence>
<sequence>MGRGVGGRRGGVPGGEHEAMSLVRWVRRAATVGLRGPRSSVARSSATRSGREHPEPALCAR</sequence>
<protein>
    <submittedName>
        <fullName evidence="2">Uncharacterized protein</fullName>
    </submittedName>
</protein>